<dbReference type="KEGG" id="mlr:MELLADRAFT_61030"/>
<name>F4RDB9_MELLP</name>
<feature type="compositionally biased region" description="Acidic residues" evidence="1">
    <location>
        <begin position="149"/>
        <end position="162"/>
    </location>
</feature>
<dbReference type="InParanoid" id="F4RDB9"/>
<feature type="region of interest" description="Disordered" evidence="1">
    <location>
        <begin position="84"/>
        <end position="214"/>
    </location>
</feature>
<evidence type="ECO:0000313" key="3">
    <source>
        <dbReference type="Proteomes" id="UP000001072"/>
    </source>
</evidence>
<accession>F4RDB9</accession>
<feature type="region of interest" description="Disordered" evidence="1">
    <location>
        <begin position="227"/>
        <end position="268"/>
    </location>
</feature>
<evidence type="ECO:0000256" key="1">
    <source>
        <dbReference type="SAM" id="MobiDB-lite"/>
    </source>
</evidence>
<dbReference type="VEuPathDB" id="FungiDB:MELLADRAFT_61030"/>
<evidence type="ECO:0000313" key="2">
    <source>
        <dbReference type="EMBL" id="EGG09635.1"/>
    </source>
</evidence>
<keyword evidence="3" id="KW-1185">Reference proteome</keyword>
<dbReference type="HOGENOM" id="CLU_559059_0_0_1"/>
<feature type="compositionally biased region" description="Polar residues" evidence="1">
    <location>
        <begin position="251"/>
        <end position="268"/>
    </location>
</feature>
<dbReference type="Proteomes" id="UP000001072">
    <property type="component" value="Unassembled WGS sequence"/>
</dbReference>
<reference evidence="3" key="1">
    <citation type="journal article" date="2011" name="Proc. Natl. Acad. Sci. U.S.A.">
        <title>Obligate biotrophy features unraveled by the genomic analysis of rust fungi.</title>
        <authorList>
            <person name="Duplessis S."/>
            <person name="Cuomo C.A."/>
            <person name="Lin Y.-C."/>
            <person name="Aerts A."/>
            <person name="Tisserant E."/>
            <person name="Veneault-Fourrey C."/>
            <person name="Joly D.L."/>
            <person name="Hacquard S."/>
            <person name="Amselem J."/>
            <person name="Cantarel B.L."/>
            <person name="Chiu R."/>
            <person name="Coutinho P.M."/>
            <person name="Feau N."/>
            <person name="Field M."/>
            <person name="Frey P."/>
            <person name="Gelhaye E."/>
            <person name="Goldberg J."/>
            <person name="Grabherr M.G."/>
            <person name="Kodira C.D."/>
            <person name="Kohler A."/>
            <person name="Kuees U."/>
            <person name="Lindquist E.A."/>
            <person name="Lucas S.M."/>
            <person name="Mago R."/>
            <person name="Mauceli E."/>
            <person name="Morin E."/>
            <person name="Murat C."/>
            <person name="Pangilinan J.L."/>
            <person name="Park R."/>
            <person name="Pearson M."/>
            <person name="Quesneville H."/>
            <person name="Rouhier N."/>
            <person name="Sakthikumar S."/>
            <person name="Salamov A.A."/>
            <person name="Schmutz J."/>
            <person name="Selles B."/>
            <person name="Shapiro H."/>
            <person name="Tanguay P."/>
            <person name="Tuskan G.A."/>
            <person name="Henrissat B."/>
            <person name="Van de Peer Y."/>
            <person name="Rouze P."/>
            <person name="Ellis J.G."/>
            <person name="Dodds P.N."/>
            <person name="Schein J.E."/>
            <person name="Zhong S."/>
            <person name="Hamelin R.C."/>
            <person name="Grigoriev I.V."/>
            <person name="Szabo L.J."/>
            <person name="Martin F."/>
        </authorList>
    </citation>
    <scope>NUCLEOTIDE SEQUENCE [LARGE SCALE GENOMIC DNA]</scope>
    <source>
        <strain evidence="3">98AG31 / pathotype 3-4-7</strain>
    </source>
</reference>
<dbReference type="GeneID" id="18929656"/>
<feature type="compositionally biased region" description="Polar residues" evidence="1">
    <location>
        <begin position="88"/>
        <end position="105"/>
    </location>
</feature>
<sequence>MDKKPLWALTTLPVYSELIAALEKAKRSDCLTKPMAEELERLTFQCKRTGNAIIQKLPLPAEGDTIIVLDDNDKDLHTKYGFPFELPNANSNQNPDLTPSTSQNLIYPDKNKMLPTEERDNKQNNDKREDSNMKRVLESTPKSPNQIDVSEEVETFDQDTDSCNEGAKLIPPHVQYRQSETSSNESKSAPVVSQSTQSEKETVDPNSTLTSIQSKETECVMSQIDSLPTTNQDTNVENQTENSDLDPVVNQGPSSSTVKNVPNSTPNVVQSAESEMEIDESHSNLIIHQSSEPKIKFFIGLDQIKKELNELLPPYNGNQCSKNAKLIAWEALTSLLEQRRVGKPLDPEFLDSIDNGTNSVVIRTQFNAQTWFEAIQHVMPNLFNSHSGEPSYSVGLFNTTQLKKESMSDKVPHAGKTFLKEPPPSEKEKARTGIEAKAAKANDSKPMWLLDTNNLKPLGDIGLVQQWRDLFIKVLDAYVVQYFEAKLY</sequence>
<feature type="compositionally biased region" description="Basic and acidic residues" evidence="1">
    <location>
        <begin position="109"/>
        <end position="137"/>
    </location>
</feature>
<gene>
    <name evidence="2" type="ORF">MELLADRAFT_61030</name>
</gene>
<feature type="compositionally biased region" description="Polar residues" evidence="1">
    <location>
        <begin position="176"/>
        <end position="197"/>
    </location>
</feature>
<dbReference type="EMBL" id="GL883097">
    <property type="protein sequence ID" value="EGG09635.1"/>
    <property type="molecule type" value="Genomic_DNA"/>
</dbReference>
<dbReference type="AlphaFoldDB" id="F4RDB9"/>
<protein>
    <submittedName>
        <fullName evidence="2">Uncharacterized protein</fullName>
    </submittedName>
</protein>
<organism evidence="3">
    <name type="scientific">Melampsora larici-populina (strain 98AG31 / pathotype 3-4-7)</name>
    <name type="common">Poplar leaf rust fungus</name>
    <dbReference type="NCBI Taxonomy" id="747676"/>
    <lineage>
        <taxon>Eukaryota</taxon>
        <taxon>Fungi</taxon>
        <taxon>Dikarya</taxon>
        <taxon>Basidiomycota</taxon>
        <taxon>Pucciniomycotina</taxon>
        <taxon>Pucciniomycetes</taxon>
        <taxon>Pucciniales</taxon>
        <taxon>Melampsoraceae</taxon>
        <taxon>Melampsora</taxon>
    </lineage>
</organism>
<dbReference type="RefSeq" id="XP_007407362.1">
    <property type="nucleotide sequence ID" value="XM_007407300.1"/>
</dbReference>
<feature type="compositionally biased region" description="Polar residues" evidence="1">
    <location>
        <begin position="227"/>
        <end position="242"/>
    </location>
</feature>
<feature type="compositionally biased region" description="Polar residues" evidence="1">
    <location>
        <begin position="204"/>
        <end position="214"/>
    </location>
</feature>
<proteinExistence type="predicted"/>